<keyword evidence="2" id="KW-0472">Membrane</keyword>
<dbReference type="Pfam" id="PF00085">
    <property type="entry name" value="Thioredoxin"/>
    <property type="match status" value="1"/>
</dbReference>
<evidence type="ECO:0000259" key="4">
    <source>
        <dbReference type="Pfam" id="PF00085"/>
    </source>
</evidence>
<feature type="chain" id="PRO_5003990498" description="Thioredoxin domain-containing protein" evidence="3">
    <location>
        <begin position="24"/>
        <end position="191"/>
    </location>
</feature>
<dbReference type="RefSeq" id="XP_004345931.1">
    <property type="nucleotide sequence ID" value="XM_004345881.1"/>
</dbReference>
<feature type="signal peptide" evidence="3">
    <location>
        <begin position="1"/>
        <end position="23"/>
    </location>
</feature>
<keyword evidence="2" id="KW-1133">Transmembrane helix</keyword>
<feature type="transmembrane region" description="Helical" evidence="2">
    <location>
        <begin position="131"/>
        <end position="150"/>
    </location>
</feature>
<dbReference type="CDD" id="cd02961">
    <property type="entry name" value="PDI_a_family"/>
    <property type="match status" value="1"/>
</dbReference>
<proteinExistence type="predicted"/>
<dbReference type="InterPro" id="IPR013766">
    <property type="entry name" value="Thioredoxin_domain"/>
</dbReference>
<feature type="region of interest" description="Disordered" evidence="1">
    <location>
        <begin position="169"/>
        <end position="191"/>
    </location>
</feature>
<organism evidence="5 6">
    <name type="scientific">Acanthamoeba castellanii (strain ATCC 30010 / Neff)</name>
    <dbReference type="NCBI Taxonomy" id="1257118"/>
    <lineage>
        <taxon>Eukaryota</taxon>
        <taxon>Amoebozoa</taxon>
        <taxon>Discosea</taxon>
        <taxon>Longamoebia</taxon>
        <taxon>Centramoebida</taxon>
        <taxon>Acanthamoebidae</taxon>
        <taxon>Acanthamoeba</taxon>
    </lineage>
</organism>
<evidence type="ECO:0000313" key="6">
    <source>
        <dbReference type="Proteomes" id="UP000011083"/>
    </source>
</evidence>
<dbReference type="InterPro" id="IPR036249">
    <property type="entry name" value="Thioredoxin-like_sf"/>
</dbReference>
<dbReference type="GeneID" id="14922279"/>
<accession>L8H812</accession>
<dbReference type="Proteomes" id="UP000011083">
    <property type="component" value="Unassembled WGS sequence"/>
</dbReference>
<feature type="domain" description="Thioredoxin" evidence="4">
    <location>
        <begin position="31"/>
        <end position="84"/>
    </location>
</feature>
<evidence type="ECO:0000256" key="2">
    <source>
        <dbReference type="SAM" id="Phobius"/>
    </source>
</evidence>
<name>L8H812_ACACF</name>
<gene>
    <name evidence="5" type="ORF">ACA1_183210</name>
</gene>
<keyword evidence="2" id="KW-0812">Transmembrane</keyword>
<dbReference type="AlphaFoldDB" id="L8H812"/>
<evidence type="ECO:0000256" key="1">
    <source>
        <dbReference type="SAM" id="MobiDB-lite"/>
    </source>
</evidence>
<dbReference type="EMBL" id="KB007904">
    <property type="protein sequence ID" value="ELR21387.1"/>
    <property type="molecule type" value="Genomic_DNA"/>
</dbReference>
<protein>
    <recommendedName>
        <fullName evidence="4">Thioredoxin domain-containing protein</fullName>
    </recommendedName>
</protein>
<dbReference type="VEuPathDB" id="AmoebaDB:ACA1_183210"/>
<sequence>MQLSRVLLVAATLLATLLALAQGRVVDLAQGNMFDEGISAGPWFVMFCRHNCAHCEKVKHRWEDLAQSYSGETQIGTVDIAATPKGRELAARFKKGAVYTFEGDRNKVESFIEFIDAGYHPLYRFTASPKWAALIWVPVAILSVALCFVARASAYDGVEDFGRHIGAYTPPPPVEDAEEPLVRPRRKNVRN</sequence>
<evidence type="ECO:0000256" key="3">
    <source>
        <dbReference type="SAM" id="SignalP"/>
    </source>
</evidence>
<keyword evidence="3" id="KW-0732">Signal</keyword>
<reference evidence="5 6" key="1">
    <citation type="journal article" date="2013" name="Genome Biol.">
        <title>Genome of Acanthamoeba castellanii highlights extensive lateral gene transfer and early evolution of tyrosine kinase signaling.</title>
        <authorList>
            <person name="Clarke M."/>
            <person name="Lohan A.J."/>
            <person name="Liu B."/>
            <person name="Lagkouvardos I."/>
            <person name="Roy S."/>
            <person name="Zafar N."/>
            <person name="Bertelli C."/>
            <person name="Schilde C."/>
            <person name="Kianianmomeni A."/>
            <person name="Burglin T.R."/>
            <person name="Frech C."/>
            <person name="Turcotte B."/>
            <person name="Kopec K.O."/>
            <person name="Synnott J.M."/>
            <person name="Choo C."/>
            <person name="Paponov I."/>
            <person name="Finkler A."/>
            <person name="Soon Heng Tan C."/>
            <person name="Hutchins A.P."/>
            <person name="Weinmeier T."/>
            <person name="Rattei T."/>
            <person name="Chu J.S."/>
            <person name="Gimenez G."/>
            <person name="Irimia M."/>
            <person name="Rigden D.J."/>
            <person name="Fitzpatrick D.A."/>
            <person name="Lorenzo-Morales J."/>
            <person name="Bateman A."/>
            <person name="Chiu C.H."/>
            <person name="Tang P."/>
            <person name="Hegemann P."/>
            <person name="Fromm H."/>
            <person name="Raoult D."/>
            <person name="Greub G."/>
            <person name="Miranda-Saavedra D."/>
            <person name="Chen N."/>
            <person name="Nash P."/>
            <person name="Ginger M.L."/>
            <person name="Horn M."/>
            <person name="Schaap P."/>
            <person name="Caler L."/>
            <person name="Loftus B."/>
        </authorList>
    </citation>
    <scope>NUCLEOTIDE SEQUENCE [LARGE SCALE GENOMIC DNA]</scope>
    <source>
        <strain evidence="5 6">Neff</strain>
    </source>
</reference>
<dbReference type="KEGG" id="acan:ACA1_183210"/>
<keyword evidence="6" id="KW-1185">Reference proteome</keyword>
<dbReference type="Gene3D" id="3.40.30.10">
    <property type="entry name" value="Glutaredoxin"/>
    <property type="match status" value="1"/>
</dbReference>
<evidence type="ECO:0000313" key="5">
    <source>
        <dbReference type="EMBL" id="ELR21387.1"/>
    </source>
</evidence>
<dbReference type="SUPFAM" id="SSF52833">
    <property type="entry name" value="Thioredoxin-like"/>
    <property type="match status" value="1"/>
</dbReference>